<evidence type="ECO:0000313" key="3">
    <source>
        <dbReference type="EMBL" id="EKF73054.1"/>
    </source>
</evidence>
<dbReference type="SUPFAM" id="SSF55144">
    <property type="entry name" value="LigT-like"/>
    <property type="match status" value="1"/>
</dbReference>
<dbReference type="InterPro" id="IPR009097">
    <property type="entry name" value="Cyclic_Pdiesterase"/>
</dbReference>
<keyword evidence="1 2" id="KW-0378">Hydrolase</keyword>
<evidence type="ECO:0000313" key="4">
    <source>
        <dbReference type="Proteomes" id="UP000010164"/>
    </source>
</evidence>
<evidence type="ECO:0000256" key="2">
    <source>
        <dbReference type="HAMAP-Rule" id="MF_01940"/>
    </source>
</evidence>
<dbReference type="AlphaFoldDB" id="L0W7W7"/>
<dbReference type="EMBL" id="AMRJ01000037">
    <property type="protein sequence ID" value="EKF73054.1"/>
    <property type="molecule type" value="Genomic_DNA"/>
</dbReference>
<dbReference type="Proteomes" id="UP000010164">
    <property type="component" value="Unassembled WGS sequence"/>
</dbReference>
<feature type="active site" description="Proton donor" evidence="2">
    <location>
        <position position="63"/>
    </location>
</feature>
<comment type="similarity">
    <text evidence="2">Belongs to the 2H phosphoesterase superfamily. ThpR family.</text>
</comment>
<dbReference type="NCBIfam" id="TIGR02258">
    <property type="entry name" value="2_5_ligase"/>
    <property type="match status" value="1"/>
</dbReference>
<dbReference type="GO" id="GO:0008664">
    <property type="term" value="F:RNA 2',3'-cyclic 3'-phosphodiesterase activity"/>
    <property type="evidence" value="ECO:0007669"/>
    <property type="project" value="UniProtKB-EC"/>
</dbReference>
<feature type="active site" description="Proton acceptor" evidence="2">
    <location>
        <position position="146"/>
    </location>
</feature>
<feature type="short sequence motif" description="HXTX 1" evidence="2">
    <location>
        <begin position="63"/>
        <end position="66"/>
    </location>
</feature>
<protein>
    <recommendedName>
        <fullName evidence="2">RNA 2',3'-cyclic phosphodiesterase</fullName>
        <shortName evidence="2">RNA 2',3'-CPDase</shortName>
        <ecNumber evidence="2">3.1.4.58</ecNumber>
    </recommendedName>
</protein>
<comment type="function">
    <text evidence="2">Hydrolyzes RNA 2',3'-cyclic phosphodiester to an RNA 2'-phosphomonoester.</text>
</comment>
<dbReference type="GO" id="GO:0004113">
    <property type="term" value="F:2',3'-cyclic-nucleotide 3'-phosphodiesterase activity"/>
    <property type="evidence" value="ECO:0007669"/>
    <property type="project" value="InterPro"/>
</dbReference>
<reference evidence="3 4" key="1">
    <citation type="journal article" date="2012" name="J. Bacteriol.">
        <title>Genome Sequence of the Alkane-Degrading Bacterium Alcanivorax hongdengensis Type Strain A-11-3.</title>
        <authorList>
            <person name="Lai Q."/>
            <person name="Shao Z."/>
        </authorList>
    </citation>
    <scope>NUCLEOTIDE SEQUENCE [LARGE SCALE GENOMIC DNA]</scope>
    <source>
        <strain evidence="3 4">A-11-3</strain>
    </source>
</reference>
<dbReference type="PANTHER" id="PTHR35561:SF1">
    <property type="entry name" value="RNA 2',3'-CYCLIC PHOSPHODIESTERASE"/>
    <property type="match status" value="1"/>
</dbReference>
<dbReference type="PANTHER" id="PTHR35561">
    <property type="entry name" value="RNA 2',3'-CYCLIC PHOSPHODIESTERASE"/>
    <property type="match status" value="1"/>
</dbReference>
<dbReference type="Gene3D" id="3.90.1140.10">
    <property type="entry name" value="Cyclic phosphodiesterase"/>
    <property type="match status" value="1"/>
</dbReference>
<organism evidence="3 4">
    <name type="scientific">Alcanivorax hongdengensis A-11-3</name>
    <dbReference type="NCBI Taxonomy" id="1177179"/>
    <lineage>
        <taxon>Bacteria</taxon>
        <taxon>Pseudomonadati</taxon>
        <taxon>Pseudomonadota</taxon>
        <taxon>Gammaproteobacteria</taxon>
        <taxon>Oceanospirillales</taxon>
        <taxon>Alcanivoracaceae</taxon>
        <taxon>Alcanivorax</taxon>
    </lineage>
</organism>
<dbReference type="EC" id="3.1.4.58" evidence="2"/>
<dbReference type="InterPro" id="IPR004175">
    <property type="entry name" value="RNA_CPDase"/>
</dbReference>
<dbReference type="eggNOG" id="COG1514">
    <property type="taxonomic scope" value="Bacteria"/>
</dbReference>
<gene>
    <name evidence="3" type="ORF">A11A3_15647</name>
</gene>
<sequence length="196" mass="21218">MVGQGAKRAAILPMSAPVGHARRSEKRGSMRCFVAIPVSGELAQRCQALSEGLPGAVPVPNLHLTLAFLGNINGQRRDAIDEWLQAVTGEHGPFVLPLTRCEPFPGSRGPFLALTPGSPPAPLLHLYQALLPGLPEADIRRPYRPHVTLARPGQGLPVKTGQWTLTVDRLCLYHSQTRPKGPPLYQPLATYPLEPL</sequence>
<feature type="short sequence motif" description="HXTX 2" evidence="2">
    <location>
        <begin position="146"/>
        <end position="149"/>
    </location>
</feature>
<comment type="caution">
    <text evidence="3">The sequence shown here is derived from an EMBL/GenBank/DDBJ whole genome shotgun (WGS) entry which is preliminary data.</text>
</comment>
<comment type="catalytic activity">
    <reaction evidence="2">
        <text>a 3'-end 2',3'-cyclophospho-ribonucleotide-RNA + H2O = a 3'-end 2'-phospho-ribonucleotide-RNA + H(+)</text>
        <dbReference type="Rhea" id="RHEA:11828"/>
        <dbReference type="Rhea" id="RHEA-COMP:10464"/>
        <dbReference type="Rhea" id="RHEA-COMP:17353"/>
        <dbReference type="ChEBI" id="CHEBI:15377"/>
        <dbReference type="ChEBI" id="CHEBI:15378"/>
        <dbReference type="ChEBI" id="CHEBI:83064"/>
        <dbReference type="ChEBI" id="CHEBI:173113"/>
        <dbReference type="EC" id="3.1.4.58"/>
    </reaction>
</comment>
<name>L0W7W7_9GAMM</name>
<accession>L0W7W7</accession>
<proteinExistence type="inferred from homology"/>
<evidence type="ECO:0000256" key="1">
    <source>
        <dbReference type="ARBA" id="ARBA00022801"/>
    </source>
</evidence>
<dbReference type="PATRIC" id="fig|1177179.3.peg.3080"/>
<dbReference type="STRING" id="1177179.A11A3_15647"/>
<dbReference type="HAMAP" id="MF_01940">
    <property type="entry name" value="RNA_CPDase"/>
    <property type="match status" value="1"/>
</dbReference>
<dbReference type="Pfam" id="PF13563">
    <property type="entry name" value="2_5_RNA_ligase2"/>
    <property type="match status" value="1"/>
</dbReference>
<keyword evidence="4" id="KW-1185">Reference proteome</keyword>